<dbReference type="Gene3D" id="1.50.40.10">
    <property type="entry name" value="Mitochondrial carrier domain"/>
    <property type="match status" value="1"/>
</dbReference>
<dbReference type="InterPro" id="IPR018108">
    <property type="entry name" value="MCP_transmembrane"/>
</dbReference>
<dbReference type="Proteomes" id="UP001460270">
    <property type="component" value="Unassembled WGS sequence"/>
</dbReference>
<evidence type="ECO:0000256" key="2">
    <source>
        <dbReference type="ARBA" id="ARBA00006375"/>
    </source>
</evidence>
<dbReference type="GO" id="GO:0031966">
    <property type="term" value="C:mitochondrial membrane"/>
    <property type="evidence" value="ECO:0007669"/>
    <property type="project" value="UniProtKB-SubCell"/>
</dbReference>
<evidence type="ECO:0000256" key="3">
    <source>
        <dbReference type="ARBA" id="ARBA00022448"/>
    </source>
</evidence>
<evidence type="ECO:0000256" key="10">
    <source>
        <dbReference type="RuleBase" id="RU000488"/>
    </source>
</evidence>
<proteinExistence type="inferred from homology"/>
<keyword evidence="7" id="KW-0496">Mitochondrion</keyword>
<evidence type="ECO:0000256" key="1">
    <source>
        <dbReference type="ARBA" id="ARBA00004225"/>
    </source>
</evidence>
<dbReference type="InterPro" id="IPR023395">
    <property type="entry name" value="MCP_dom_sf"/>
</dbReference>
<dbReference type="PANTHER" id="PTHR45624">
    <property type="entry name" value="MITOCHONDRIAL BASIC AMINO ACIDS TRANSPORTER-RELATED"/>
    <property type="match status" value="1"/>
</dbReference>
<keyword evidence="3 10" id="KW-0813">Transport</keyword>
<keyword evidence="4 9" id="KW-0812">Transmembrane</keyword>
<comment type="similarity">
    <text evidence="2 10">Belongs to the mitochondrial carrier (TC 2.A.29) family.</text>
</comment>
<evidence type="ECO:0000256" key="8">
    <source>
        <dbReference type="ARBA" id="ARBA00023136"/>
    </source>
</evidence>
<comment type="subcellular location">
    <subcellularLocation>
        <location evidence="1">Mitochondrion membrane</location>
        <topology evidence="1">Multi-pass membrane protein</topology>
    </subcellularLocation>
</comment>
<protein>
    <recommendedName>
        <fullName evidence="13">Solute carrier family 25 member 45</fullName>
    </recommendedName>
</protein>
<dbReference type="InterPro" id="IPR050567">
    <property type="entry name" value="Mitochondrial_Carrier"/>
</dbReference>
<comment type="caution">
    <text evidence="11">The sequence shown here is derived from an EMBL/GenBank/DDBJ whole genome shotgun (WGS) entry which is preliminary data.</text>
</comment>
<evidence type="ECO:0000256" key="7">
    <source>
        <dbReference type="ARBA" id="ARBA00023128"/>
    </source>
</evidence>
<dbReference type="PROSITE" id="PS50920">
    <property type="entry name" value="SOLCAR"/>
    <property type="match status" value="2"/>
</dbReference>
<feature type="repeat" description="Solcar" evidence="9">
    <location>
        <begin position="1"/>
        <end position="83"/>
    </location>
</feature>
<evidence type="ECO:0000256" key="9">
    <source>
        <dbReference type="PROSITE-ProRule" id="PRU00282"/>
    </source>
</evidence>
<dbReference type="Pfam" id="PF00153">
    <property type="entry name" value="Mito_carr"/>
    <property type="match status" value="2"/>
</dbReference>
<feature type="repeat" description="Solcar" evidence="9">
    <location>
        <begin position="98"/>
        <end position="150"/>
    </location>
</feature>
<dbReference type="AlphaFoldDB" id="A0AAW0MT25"/>
<accession>A0AAW0MT25</accession>
<evidence type="ECO:0000256" key="5">
    <source>
        <dbReference type="ARBA" id="ARBA00022737"/>
    </source>
</evidence>
<reference evidence="12" key="1">
    <citation type="submission" date="2024-04" db="EMBL/GenBank/DDBJ databases">
        <title>Salinicola lusitanus LLJ914,a marine bacterium isolated from the Okinawa Trough.</title>
        <authorList>
            <person name="Li J."/>
        </authorList>
    </citation>
    <scope>NUCLEOTIDE SEQUENCE [LARGE SCALE GENOMIC DNA]</scope>
</reference>
<evidence type="ECO:0000313" key="12">
    <source>
        <dbReference type="Proteomes" id="UP001460270"/>
    </source>
</evidence>
<gene>
    <name evidence="11" type="ORF">WMY93_027487</name>
</gene>
<keyword evidence="5" id="KW-0677">Repeat</keyword>
<evidence type="ECO:0008006" key="13">
    <source>
        <dbReference type="Google" id="ProtNLM"/>
    </source>
</evidence>
<dbReference type="PANTHER" id="PTHR45624:SF6">
    <property type="entry name" value="SOLUTE CARRIER FAMILY 25 MEMBER 45"/>
    <property type="match status" value="1"/>
</dbReference>
<dbReference type="GO" id="GO:0022857">
    <property type="term" value="F:transmembrane transporter activity"/>
    <property type="evidence" value="ECO:0007669"/>
    <property type="project" value="TreeGrafter"/>
</dbReference>
<evidence type="ECO:0000313" key="11">
    <source>
        <dbReference type="EMBL" id="KAK7884364.1"/>
    </source>
</evidence>
<sequence>MPLLEFVAGSLSGALGIVVGHPIDTVKVRLQALTQYNGIVHCVVQTYCREGVRGFFRGMAFPALTNGLVNSLVFGAYGNALDVLSQSRREERGVSPSVPALHVYAAGAFSGLVQVLVAAPIDLIKVRLQGQTGQAGQAGYRGPCTVPYSS</sequence>
<keyword evidence="6" id="KW-1133">Transmembrane helix</keyword>
<dbReference type="EMBL" id="JBBPFD010000020">
    <property type="protein sequence ID" value="KAK7884364.1"/>
    <property type="molecule type" value="Genomic_DNA"/>
</dbReference>
<evidence type="ECO:0000256" key="6">
    <source>
        <dbReference type="ARBA" id="ARBA00022989"/>
    </source>
</evidence>
<organism evidence="11 12">
    <name type="scientific">Mugilogobius chulae</name>
    <name type="common">yellowstripe goby</name>
    <dbReference type="NCBI Taxonomy" id="88201"/>
    <lineage>
        <taxon>Eukaryota</taxon>
        <taxon>Metazoa</taxon>
        <taxon>Chordata</taxon>
        <taxon>Craniata</taxon>
        <taxon>Vertebrata</taxon>
        <taxon>Euteleostomi</taxon>
        <taxon>Actinopterygii</taxon>
        <taxon>Neopterygii</taxon>
        <taxon>Teleostei</taxon>
        <taxon>Neoteleostei</taxon>
        <taxon>Acanthomorphata</taxon>
        <taxon>Gobiaria</taxon>
        <taxon>Gobiiformes</taxon>
        <taxon>Gobioidei</taxon>
        <taxon>Gobiidae</taxon>
        <taxon>Gobionellinae</taxon>
        <taxon>Mugilogobius</taxon>
    </lineage>
</organism>
<keyword evidence="8 9" id="KW-0472">Membrane</keyword>
<evidence type="ECO:0000256" key="4">
    <source>
        <dbReference type="ARBA" id="ARBA00022692"/>
    </source>
</evidence>
<name>A0AAW0MT25_9GOBI</name>
<keyword evidence="12" id="KW-1185">Reference proteome</keyword>
<dbReference type="SUPFAM" id="SSF103506">
    <property type="entry name" value="Mitochondrial carrier"/>
    <property type="match status" value="1"/>
</dbReference>